<reference evidence="1 2" key="1">
    <citation type="submission" date="2023-01" db="EMBL/GenBank/DDBJ databases">
        <authorList>
            <person name="Kreplak J."/>
        </authorList>
    </citation>
    <scope>NUCLEOTIDE SEQUENCE [LARGE SCALE GENOMIC DNA]</scope>
</reference>
<dbReference type="Proteomes" id="UP001157006">
    <property type="component" value="Chromosome 2"/>
</dbReference>
<dbReference type="AlphaFoldDB" id="A0AAV0ZTT3"/>
<gene>
    <name evidence="1" type="ORF">VFH_II248000</name>
</gene>
<proteinExistence type="predicted"/>
<accession>A0AAV0ZTT3</accession>
<organism evidence="1 2">
    <name type="scientific">Vicia faba</name>
    <name type="common">Broad bean</name>
    <name type="synonym">Faba vulgaris</name>
    <dbReference type="NCBI Taxonomy" id="3906"/>
    <lineage>
        <taxon>Eukaryota</taxon>
        <taxon>Viridiplantae</taxon>
        <taxon>Streptophyta</taxon>
        <taxon>Embryophyta</taxon>
        <taxon>Tracheophyta</taxon>
        <taxon>Spermatophyta</taxon>
        <taxon>Magnoliopsida</taxon>
        <taxon>eudicotyledons</taxon>
        <taxon>Gunneridae</taxon>
        <taxon>Pentapetalae</taxon>
        <taxon>rosids</taxon>
        <taxon>fabids</taxon>
        <taxon>Fabales</taxon>
        <taxon>Fabaceae</taxon>
        <taxon>Papilionoideae</taxon>
        <taxon>50 kb inversion clade</taxon>
        <taxon>NPAAA clade</taxon>
        <taxon>Hologalegina</taxon>
        <taxon>IRL clade</taxon>
        <taxon>Fabeae</taxon>
        <taxon>Vicia</taxon>
    </lineage>
</organism>
<protein>
    <submittedName>
        <fullName evidence="1">Uncharacterized protein</fullName>
    </submittedName>
</protein>
<evidence type="ECO:0000313" key="1">
    <source>
        <dbReference type="EMBL" id="CAI8600938.1"/>
    </source>
</evidence>
<name>A0AAV0ZTT3_VICFA</name>
<sequence>MKSHFSTVSLSIANYFRYLDHHCHFITVFDLGDILMFLTKMQVPFLKNPAIWIIIFNPGGASTLEDRAFLAQLFSDRSQEVSNFFCRHHICDVIHDLIAVSRLLNGFTNKIKKVFS</sequence>
<keyword evidence="2" id="KW-1185">Reference proteome</keyword>
<dbReference type="EMBL" id="OX451737">
    <property type="protein sequence ID" value="CAI8600938.1"/>
    <property type="molecule type" value="Genomic_DNA"/>
</dbReference>
<evidence type="ECO:0000313" key="2">
    <source>
        <dbReference type="Proteomes" id="UP001157006"/>
    </source>
</evidence>